<organism evidence="2 3">
    <name type="scientific">Prorocentrum cordatum</name>
    <dbReference type="NCBI Taxonomy" id="2364126"/>
    <lineage>
        <taxon>Eukaryota</taxon>
        <taxon>Sar</taxon>
        <taxon>Alveolata</taxon>
        <taxon>Dinophyceae</taxon>
        <taxon>Prorocentrales</taxon>
        <taxon>Prorocentraceae</taxon>
        <taxon>Prorocentrum</taxon>
    </lineage>
</organism>
<feature type="region of interest" description="Disordered" evidence="1">
    <location>
        <begin position="137"/>
        <end position="171"/>
    </location>
</feature>
<evidence type="ECO:0000256" key="1">
    <source>
        <dbReference type="SAM" id="MobiDB-lite"/>
    </source>
</evidence>
<feature type="non-terminal residue" evidence="2">
    <location>
        <position position="1"/>
    </location>
</feature>
<feature type="compositionally biased region" description="Basic residues" evidence="1">
    <location>
        <begin position="76"/>
        <end position="86"/>
    </location>
</feature>
<evidence type="ECO:0000313" key="3">
    <source>
        <dbReference type="Proteomes" id="UP001189429"/>
    </source>
</evidence>
<accession>A0ABN9SMN0</accession>
<feature type="non-terminal residue" evidence="2">
    <location>
        <position position="194"/>
    </location>
</feature>
<sequence>RGALARAGAPGGARRRPPPPRDAPGRGCAGGRAGPRVPADAEGPVGQEVPRCPTAALHRPVAARGRGGAGGGARARPARARRRHGGSHCPAGGVRGGGRWRALLDGDRGWPTRGCAGAAAGAALGPVLPPLRRRLPAARARPPGVRGGAPPPRGGVGCAGRWPGPPARGGLLRLVRGARRGRRARERAPPALRP</sequence>
<gene>
    <name evidence="2" type="ORF">PCOR1329_LOCUS30885</name>
</gene>
<name>A0ABN9SMN0_9DINO</name>
<feature type="region of interest" description="Disordered" evidence="1">
    <location>
        <begin position="1"/>
        <end position="100"/>
    </location>
</feature>
<keyword evidence="3" id="KW-1185">Reference proteome</keyword>
<dbReference type="EMBL" id="CAUYUJ010012013">
    <property type="protein sequence ID" value="CAK0833058.1"/>
    <property type="molecule type" value="Genomic_DNA"/>
</dbReference>
<protein>
    <submittedName>
        <fullName evidence="2">Uncharacterized protein</fullName>
    </submittedName>
</protein>
<dbReference type="Proteomes" id="UP001189429">
    <property type="component" value="Unassembled WGS sequence"/>
</dbReference>
<comment type="caution">
    <text evidence="2">The sequence shown here is derived from an EMBL/GenBank/DDBJ whole genome shotgun (WGS) entry which is preliminary data.</text>
</comment>
<evidence type="ECO:0000313" key="2">
    <source>
        <dbReference type="EMBL" id="CAK0833058.1"/>
    </source>
</evidence>
<proteinExistence type="predicted"/>
<reference evidence="2" key="1">
    <citation type="submission" date="2023-10" db="EMBL/GenBank/DDBJ databases">
        <authorList>
            <person name="Chen Y."/>
            <person name="Shah S."/>
            <person name="Dougan E. K."/>
            <person name="Thang M."/>
            <person name="Chan C."/>
        </authorList>
    </citation>
    <scope>NUCLEOTIDE SEQUENCE [LARGE SCALE GENOMIC DNA]</scope>
</reference>